<protein>
    <submittedName>
        <fullName evidence="1">Uncharacterized protein</fullName>
    </submittedName>
</protein>
<dbReference type="Proteomes" id="UP001066276">
    <property type="component" value="Chromosome 6"/>
</dbReference>
<evidence type="ECO:0000313" key="1">
    <source>
        <dbReference type="EMBL" id="KAJ1139333.1"/>
    </source>
</evidence>
<gene>
    <name evidence="1" type="ORF">NDU88_005708</name>
</gene>
<sequence length="117" mass="13777">MGDHAQLLKLLKSTGRWDYRWVIVIDSTQARPFPFKEDNPATEEEGLEVWIRPQSEPKETQRNQDVMSPWLEEEFQKVDAKKQEDVSKPEGPVLVEIRRRAGITENREETMHFKGQE</sequence>
<accession>A0AAV7QLT2</accession>
<reference evidence="1" key="1">
    <citation type="journal article" date="2022" name="bioRxiv">
        <title>Sequencing and chromosome-scale assembly of the giantPleurodeles waltlgenome.</title>
        <authorList>
            <person name="Brown T."/>
            <person name="Elewa A."/>
            <person name="Iarovenko S."/>
            <person name="Subramanian E."/>
            <person name="Araus A.J."/>
            <person name="Petzold A."/>
            <person name="Susuki M."/>
            <person name="Suzuki K.-i.T."/>
            <person name="Hayashi T."/>
            <person name="Toyoda A."/>
            <person name="Oliveira C."/>
            <person name="Osipova E."/>
            <person name="Leigh N.D."/>
            <person name="Simon A."/>
            <person name="Yun M.H."/>
        </authorList>
    </citation>
    <scope>NUCLEOTIDE SEQUENCE</scope>
    <source>
        <strain evidence="1">20211129_DDA</strain>
        <tissue evidence="1">Liver</tissue>
    </source>
</reference>
<dbReference type="EMBL" id="JANPWB010000010">
    <property type="protein sequence ID" value="KAJ1139333.1"/>
    <property type="molecule type" value="Genomic_DNA"/>
</dbReference>
<name>A0AAV7QLT2_PLEWA</name>
<keyword evidence="2" id="KW-1185">Reference proteome</keyword>
<comment type="caution">
    <text evidence="1">The sequence shown here is derived from an EMBL/GenBank/DDBJ whole genome shotgun (WGS) entry which is preliminary data.</text>
</comment>
<dbReference type="AlphaFoldDB" id="A0AAV7QLT2"/>
<evidence type="ECO:0000313" key="2">
    <source>
        <dbReference type="Proteomes" id="UP001066276"/>
    </source>
</evidence>
<proteinExistence type="predicted"/>
<organism evidence="1 2">
    <name type="scientific">Pleurodeles waltl</name>
    <name type="common">Iberian ribbed newt</name>
    <dbReference type="NCBI Taxonomy" id="8319"/>
    <lineage>
        <taxon>Eukaryota</taxon>
        <taxon>Metazoa</taxon>
        <taxon>Chordata</taxon>
        <taxon>Craniata</taxon>
        <taxon>Vertebrata</taxon>
        <taxon>Euteleostomi</taxon>
        <taxon>Amphibia</taxon>
        <taxon>Batrachia</taxon>
        <taxon>Caudata</taxon>
        <taxon>Salamandroidea</taxon>
        <taxon>Salamandridae</taxon>
        <taxon>Pleurodelinae</taxon>
        <taxon>Pleurodeles</taxon>
    </lineage>
</organism>